<dbReference type="AlphaFoldDB" id="A0A256F7K4"/>
<protein>
    <submittedName>
        <fullName evidence="1">Uncharacterized protein</fullName>
    </submittedName>
</protein>
<dbReference type="EMBL" id="NNRL01000163">
    <property type="protein sequence ID" value="OYR10857.1"/>
    <property type="molecule type" value="Genomic_DNA"/>
</dbReference>
<evidence type="ECO:0000313" key="1">
    <source>
        <dbReference type="EMBL" id="OYR10857.1"/>
    </source>
</evidence>
<comment type="caution">
    <text evidence="1">The sequence shown here is derived from an EMBL/GenBank/DDBJ whole genome shotgun (WGS) entry which is preliminary data.</text>
</comment>
<dbReference type="Proteomes" id="UP000216478">
    <property type="component" value="Unassembled WGS sequence"/>
</dbReference>
<accession>A0A256F7K4</accession>
<evidence type="ECO:0000313" key="2">
    <source>
        <dbReference type="Proteomes" id="UP000216478"/>
    </source>
</evidence>
<proteinExistence type="predicted"/>
<sequence>MVTAIGLSDDVVVQAAMASGRRLTNISRAKDTLAFPL</sequence>
<gene>
    <name evidence="1" type="ORF">CEV33_2323</name>
</gene>
<keyword evidence="2" id="KW-1185">Reference proteome</keyword>
<reference evidence="1 2" key="1">
    <citation type="submission" date="2017-07" db="EMBL/GenBank/DDBJ databases">
        <title>Phylogenetic study on the rhizospheric bacterium Ochrobactrum sp. A44.</title>
        <authorList>
            <person name="Krzyzanowska D.M."/>
            <person name="Ossowicki A."/>
            <person name="Rajewska M."/>
            <person name="Maciag T."/>
            <person name="Kaczynski Z."/>
            <person name="Czerwicka M."/>
            <person name="Jafra S."/>
        </authorList>
    </citation>
    <scope>NUCLEOTIDE SEQUENCE [LARGE SCALE GENOMIC DNA]</scope>
    <source>
        <strain evidence="1 2">OgA9a</strain>
    </source>
</reference>
<name>A0A256F7K4_9HYPH</name>
<organism evidence="1 2">
    <name type="scientific">Brucella grignonensis</name>
    <dbReference type="NCBI Taxonomy" id="94627"/>
    <lineage>
        <taxon>Bacteria</taxon>
        <taxon>Pseudomonadati</taxon>
        <taxon>Pseudomonadota</taxon>
        <taxon>Alphaproteobacteria</taxon>
        <taxon>Hyphomicrobiales</taxon>
        <taxon>Brucellaceae</taxon>
        <taxon>Brucella/Ochrobactrum group</taxon>
        <taxon>Brucella</taxon>
    </lineage>
</organism>